<dbReference type="AlphaFoldDB" id="A0A6G8Q4Z8"/>
<evidence type="ECO:0000256" key="11">
    <source>
        <dbReference type="PIRSR" id="PIRSR601088-4"/>
    </source>
</evidence>
<dbReference type="InterPro" id="IPR019802">
    <property type="entry name" value="GlycHydrolase_4_CS"/>
</dbReference>
<comment type="similarity">
    <text evidence="2 12">Belongs to the glycosyl hydrolase 4 family.</text>
</comment>
<protein>
    <recommendedName>
        <fullName evidence="13">Glycosyl hydrolase family 4 C-terminal domain-containing protein</fullName>
    </recommendedName>
</protein>
<comment type="cofactor">
    <cofactor evidence="12">
        <name>NAD(+)</name>
        <dbReference type="ChEBI" id="CHEBI:57540"/>
    </cofactor>
    <text evidence="12">Binds 1 NAD(+) per subunit.</text>
</comment>
<gene>
    <name evidence="14" type="ORF">GBA63_02105</name>
</gene>
<evidence type="ECO:0000256" key="3">
    <source>
        <dbReference type="ARBA" id="ARBA00022723"/>
    </source>
</evidence>
<keyword evidence="10" id="KW-0533">Nickel</keyword>
<keyword evidence="3 10" id="KW-0479">Metal-binding</keyword>
<keyword evidence="8 12" id="KW-0326">Glycosidase</keyword>
<dbReference type="Pfam" id="PF02056">
    <property type="entry name" value="Glyco_hydro_4"/>
    <property type="match status" value="1"/>
</dbReference>
<evidence type="ECO:0000313" key="14">
    <source>
        <dbReference type="EMBL" id="QIN81551.1"/>
    </source>
</evidence>
<evidence type="ECO:0000313" key="15">
    <source>
        <dbReference type="Proteomes" id="UP000501452"/>
    </source>
</evidence>
<keyword evidence="5 12" id="KW-0520">NAD</keyword>
<evidence type="ECO:0000256" key="1">
    <source>
        <dbReference type="ARBA" id="ARBA00001936"/>
    </source>
</evidence>
<feature type="binding site" evidence="9">
    <location>
        <position position="153"/>
    </location>
    <ligand>
        <name>substrate</name>
    </ligand>
</feature>
<evidence type="ECO:0000256" key="2">
    <source>
        <dbReference type="ARBA" id="ARBA00010141"/>
    </source>
</evidence>
<proteinExistence type="inferred from homology"/>
<evidence type="ECO:0000256" key="5">
    <source>
        <dbReference type="ARBA" id="ARBA00023027"/>
    </source>
</evidence>
<evidence type="ECO:0000256" key="6">
    <source>
        <dbReference type="ARBA" id="ARBA00023211"/>
    </source>
</evidence>
<dbReference type="PANTHER" id="PTHR32092">
    <property type="entry name" value="6-PHOSPHO-BETA-GLUCOSIDASE-RELATED"/>
    <property type="match status" value="1"/>
</dbReference>
<feature type="binding site" evidence="10">
    <location>
        <position position="174"/>
    </location>
    <ligand>
        <name>Mn(2+)</name>
        <dbReference type="ChEBI" id="CHEBI:29035"/>
    </ligand>
</feature>
<sequence>MSEGKAAPKIAVVGGGSYQWGPKIIEDVALNEDLSGSTLTLHDLDPEALEDLYRLGERMVSLSGADLALEKTTVLEEALAGADFVVLCISTGGLDTMALDLEIPARYGVVQTVGDTVGPGGVFRALRNIPVVVGIARAMEEHCPDAVMLNLTNPMTTLTRAVTKATSVRCVGLCHELFSTLAMLSEMFDVPEEEVGVGVAGVNHFIWITAVSARGRDVTGEAFRRVAGGEARERALGRSSSGDPFVNTWGMRTELCRTHGYLPAAGDRHVCEFVPGYLESDEERGRLDLRITTMETRREKLAAAREKTRRMASGEEPIPLERSREEISDIIAAMTTGRTSVNIMNLPNNGQLRGVPDGAVVETFGAVGGLGASGVAFGELPPEVAALVHPHVWNAEVIVDAALAGDRDLAYRAFANDPLVGHRPGAREMFDEMFEAQSEYLSHFEEPSGLTAGPR</sequence>
<evidence type="ECO:0000256" key="4">
    <source>
        <dbReference type="ARBA" id="ARBA00022801"/>
    </source>
</evidence>
<dbReference type="GO" id="GO:0005975">
    <property type="term" value="P:carbohydrate metabolic process"/>
    <property type="evidence" value="ECO:0007669"/>
    <property type="project" value="InterPro"/>
</dbReference>
<reference evidence="14 15" key="1">
    <citation type="submission" date="2019-10" db="EMBL/GenBank/DDBJ databases">
        <title>Rubrobacter sp nov SCSIO 52090 isolated from a deep-sea sediment in the South China Sea.</title>
        <authorList>
            <person name="Chen R.W."/>
        </authorList>
    </citation>
    <scope>NUCLEOTIDE SEQUENCE [LARGE SCALE GENOMIC DNA]</scope>
    <source>
        <strain evidence="14 15">SCSIO 52909</strain>
    </source>
</reference>
<dbReference type="GO" id="GO:0046872">
    <property type="term" value="F:metal ion binding"/>
    <property type="evidence" value="ECO:0007669"/>
    <property type="project" value="UniProtKB-KW"/>
</dbReference>
<dbReference type="InterPro" id="IPR036291">
    <property type="entry name" value="NAD(P)-bd_dom_sf"/>
</dbReference>
<dbReference type="KEGG" id="rub:GBA63_02105"/>
<dbReference type="RefSeq" id="WP_166173039.1">
    <property type="nucleotide sequence ID" value="NZ_CP045119.1"/>
</dbReference>
<dbReference type="PROSITE" id="PS01324">
    <property type="entry name" value="GLYCOSYL_HYDROL_F4"/>
    <property type="match status" value="1"/>
</dbReference>
<dbReference type="Gene3D" id="3.90.1820.10">
    <property type="entry name" value="AglA-like glucosidase"/>
    <property type="match status" value="1"/>
</dbReference>
<evidence type="ECO:0000256" key="12">
    <source>
        <dbReference type="RuleBase" id="RU361152"/>
    </source>
</evidence>
<keyword evidence="6 10" id="KW-0464">Manganese</keyword>
<dbReference type="GO" id="GO:0004553">
    <property type="term" value="F:hydrolase activity, hydrolyzing O-glycosyl compounds"/>
    <property type="evidence" value="ECO:0007669"/>
    <property type="project" value="InterPro"/>
</dbReference>
<dbReference type="Proteomes" id="UP000501452">
    <property type="component" value="Chromosome"/>
</dbReference>
<organism evidence="14 15">
    <name type="scientific">Rubrobacter tropicus</name>
    <dbReference type="NCBI Taxonomy" id="2653851"/>
    <lineage>
        <taxon>Bacteria</taxon>
        <taxon>Bacillati</taxon>
        <taxon>Actinomycetota</taxon>
        <taxon>Rubrobacteria</taxon>
        <taxon>Rubrobacterales</taxon>
        <taxon>Rubrobacteraceae</taxon>
        <taxon>Rubrobacter</taxon>
    </lineage>
</organism>
<dbReference type="InterPro" id="IPR015955">
    <property type="entry name" value="Lactate_DH/Glyco_Ohase_4_C"/>
</dbReference>
<evidence type="ECO:0000256" key="9">
    <source>
        <dbReference type="PIRSR" id="PIRSR601088-2"/>
    </source>
</evidence>
<keyword evidence="10" id="KW-0170">Cobalt</keyword>
<dbReference type="InterPro" id="IPR053715">
    <property type="entry name" value="GH4_Enzyme_sf"/>
</dbReference>
<name>A0A6G8Q4Z8_9ACTN</name>
<dbReference type="Pfam" id="PF11975">
    <property type="entry name" value="Glyco_hydro_4C"/>
    <property type="match status" value="1"/>
</dbReference>
<accession>A0A6G8Q4Z8</accession>
<dbReference type="SUPFAM" id="SSF56327">
    <property type="entry name" value="LDH C-terminal domain-like"/>
    <property type="match status" value="1"/>
</dbReference>
<dbReference type="PRINTS" id="PR00732">
    <property type="entry name" value="GLHYDRLASE4"/>
</dbReference>
<dbReference type="InterPro" id="IPR022616">
    <property type="entry name" value="Glyco_hydro_4_C"/>
</dbReference>
<evidence type="ECO:0000259" key="13">
    <source>
        <dbReference type="Pfam" id="PF11975"/>
    </source>
</evidence>
<feature type="binding site" evidence="10">
    <location>
        <position position="204"/>
    </location>
    <ligand>
        <name>Mn(2+)</name>
        <dbReference type="ChEBI" id="CHEBI:29035"/>
    </ligand>
</feature>
<feature type="site" description="Increases basicity of active site Tyr" evidence="11">
    <location>
        <position position="115"/>
    </location>
</feature>
<keyword evidence="15" id="KW-1185">Reference proteome</keyword>
<dbReference type="PANTHER" id="PTHR32092:SF2">
    <property type="entry name" value="ALPHA-GALACTURONIDASE"/>
    <property type="match status" value="1"/>
</dbReference>
<keyword evidence="10" id="KW-0408">Iron</keyword>
<keyword evidence="4 12" id="KW-0378">Hydrolase</keyword>
<dbReference type="SUPFAM" id="SSF51735">
    <property type="entry name" value="NAD(P)-binding Rossmann-fold domains"/>
    <property type="match status" value="1"/>
</dbReference>
<dbReference type="EMBL" id="CP045119">
    <property type="protein sequence ID" value="QIN81551.1"/>
    <property type="molecule type" value="Genomic_DNA"/>
</dbReference>
<evidence type="ECO:0000256" key="7">
    <source>
        <dbReference type="ARBA" id="ARBA00023277"/>
    </source>
</evidence>
<comment type="cofactor">
    <cofactor evidence="1">
        <name>Mn(2+)</name>
        <dbReference type="ChEBI" id="CHEBI:29035"/>
    </cofactor>
</comment>
<dbReference type="InterPro" id="IPR001088">
    <property type="entry name" value="Glyco_hydro_4"/>
</dbReference>
<feature type="domain" description="Glycosyl hydrolase family 4 C-terminal" evidence="13">
    <location>
        <begin position="199"/>
        <end position="420"/>
    </location>
</feature>
<keyword evidence="7" id="KW-0119">Carbohydrate metabolism</keyword>
<dbReference type="GO" id="GO:0016616">
    <property type="term" value="F:oxidoreductase activity, acting on the CH-OH group of donors, NAD or NADP as acceptor"/>
    <property type="evidence" value="ECO:0007669"/>
    <property type="project" value="InterPro"/>
</dbReference>
<evidence type="ECO:0000256" key="8">
    <source>
        <dbReference type="ARBA" id="ARBA00023295"/>
    </source>
</evidence>
<evidence type="ECO:0000256" key="10">
    <source>
        <dbReference type="PIRSR" id="PIRSR601088-3"/>
    </source>
</evidence>